<dbReference type="GO" id="GO:0005886">
    <property type="term" value="C:plasma membrane"/>
    <property type="evidence" value="ECO:0007669"/>
    <property type="project" value="UniProtKB-SubCell"/>
</dbReference>
<keyword evidence="7 8" id="KW-0472">Membrane</keyword>
<dbReference type="AlphaFoldDB" id="A0A2S8FKA4"/>
<accession>A0A2S8FKA4</accession>
<feature type="transmembrane region" description="Helical" evidence="8">
    <location>
        <begin position="208"/>
        <end position="228"/>
    </location>
</feature>
<evidence type="ECO:0000313" key="11">
    <source>
        <dbReference type="Proteomes" id="UP000238322"/>
    </source>
</evidence>
<feature type="transmembrane region" description="Helical" evidence="8">
    <location>
        <begin position="145"/>
        <end position="165"/>
    </location>
</feature>
<feature type="transmembrane region" description="Helical" evidence="8">
    <location>
        <begin position="277"/>
        <end position="300"/>
    </location>
</feature>
<comment type="caution">
    <text evidence="10">The sequence shown here is derived from an EMBL/GenBank/DDBJ whole genome shotgun (WGS) entry which is preliminary data.</text>
</comment>
<feature type="domain" description="AraC effector-binding" evidence="9">
    <location>
        <begin position="378"/>
        <end position="534"/>
    </location>
</feature>
<evidence type="ECO:0000256" key="8">
    <source>
        <dbReference type="SAM" id="Phobius"/>
    </source>
</evidence>
<dbReference type="Pfam" id="PF14526">
    <property type="entry name" value="Cass2"/>
    <property type="match status" value="1"/>
</dbReference>
<dbReference type="InterPro" id="IPR004776">
    <property type="entry name" value="Mem_transp_PIN-like"/>
</dbReference>
<dbReference type="InterPro" id="IPR010499">
    <property type="entry name" value="AraC_E-bd"/>
</dbReference>
<feature type="transmembrane region" description="Helical" evidence="8">
    <location>
        <begin position="177"/>
        <end position="196"/>
    </location>
</feature>
<dbReference type="InterPro" id="IPR029441">
    <property type="entry name" value="Cass2"/>
</dbReference>
<evidence type="ECO:0000256" key="1">
    <source>
        <dbReference type="ARBA" id="ARBA00004651"/>
    </source>
</evidence>
<dbReference type="GO" id="GO:0055085">
    <property type="term" value="P:transmembrane transport"/>
    <property type="evidence" value="ECO:0007669"/>
    <property type="project" value="InterPro"/>
</dbReference>
<feature type="transmembrane region" description="Helical" evidence="8">
    <location>
        <begin position="114"/>
        <end position="133"/>
    </location>
</feature>
<dbReference type="InterPro" id="IPR011256">
    <property type="entry name" value="Reg_factor_effector_dom_sf"/>
</dbReference>
<dbReference type="PANTHER" id="PTHR36838">
    <property type="entry name" value="AUXIN EFFLUX CARRIER FAMILY PROTEIN"/>
    <property type="match status" value="1"/>
</dbReference>
<dbReference type="SMART" id="SM00871">
    <property type="entry name" value="AraC_E_bind"/>
    <property type="match status" value="1"/>
</dbReference>
<dbReference type="PANTHER" id="PTHR36838:SF3">
    <property type="entry name" value="TRANSPORTER AUXIN EFFLUX CARRIER EC FAMILY"/>
    <property type="match status" value="1"/>
</dbReference>
<gene>
    <name evidence="10" type="ORF">C5Y83_20430</name>
</gene>
<comment type="similarity">
    <text evidence="2">Belongs to the auxin efflux carrier (TC 2.A.69) family.</text>
</comment>
<feature type="transmembrane region" description="Helical" evidence="8">
    <location>
        <begin position="306"/>
        <end position="325"/>
    </location>
</feature>
<dbReference type="Gene3D" id="1.20.1530.20">
    <property type="match status" value="1"/>
</dbReference>
<comment type="subcellular location">
    <subcellularLocation>
        <location evidence="1">Cell membrane</location>
        <topology evidence="1">Multi-pass membrane protein</topology>
    </subcellularLocation>
</comment>
<dbReference type="InterPro" id="IPR038770">
    <property type="entry name" value="Na+/solute_symporter_sf"/>
</dbReference>
<evidence type="ECO:0000259" key="9">
    <source>
        <dbReference type="SMART" id="SM00871"/>
    </source>
</evidence>
<proteinExistence type="inferred from homology"/>
<feature type="transmembrane region" description="Helical" evidence="8">
    <location>
        <begin position="234"/>
        <end position="256"/>
    </location>
</feature>
<keyword evidence="6 8" id="KW-1133">Transmembrane helix</keyword>
<reference evidence="10 11" key="1">
    <citation type="submission" date="2018-02" db="EMBL/GenBank/DDBJ databases">
        <title>Comparative genomes isolates from brazilian mangrove.</title>
        <authorList>
            <person name="Araujo J.E."/>
            <person name="Taketani R.G."/>
            <person name="Silva M.C.P."/>
            <person name="Loureco M.V."/>
            <person name="Andreote F.D."/>
        </authorList>
    </citation>
    <scope>NUCLEOTIDE SEQUENCE [LARGE SCALE GENOMIC DNA]</scope>
    <source>
        <strain evidence="10 11">Hex-1 MGV</strain>
    </source>
</reference>
<evidence type="ECO:0000256" key="2">
    <source>
        <dbReference type="ARBA" id="ARBA00010145"/>
    </source>
</evidence>
<organism evidence="10 11">
    <name type="scientific">Blastopirellula marina</name>
    <dbReference type="NCBI Taxonomy" id="124"/>
    <lineage>
        <taxon>Bacteria</taxon>
        <taxon>Pseudomonadati</taxon>
        <taxon>Planctomycetota</taxon>
        <taxon>Planctomycetia</taxon>
        <taxon>Pirellulales</taxon>
        <taxon>Pirellulaceae</taxon>
        <taxon>Blastopirellula</taxon>
    </lineage>
</organism>
<feature type="transmembrane region" description="Helical" evidence="8">
    <location>
        <begin position="77"/>
        <end position="94"/>
    </location>
</feature>
<dbReference type="Gene3D" id="3.20.80.10">
    <property type="entry name" value="Regulatory factor, effector binding domain"/>
    <property type="match status" value="1"/>
</dbReference>
<keyword evidence="5 8" id="KW-0812">Transmembrane</keyword>
<protein>
    <recommendedName>
        <fullName evidence="9">AraC effector-binding domain-containing protein</fullName>
    </recommendedName>
</protein>
<evidence type="ECO:0000256" key="3">
    <source>
        <dbReference type="ARBA" id="ARBA00022448"/>
    </source>
</evidence>
<feature type="transmembrane region" description="Helical" evidence="8">
    <location>
        <begin position="41"/>
        <end position="65"/>
    </location>
</feature>
<evidence type="ECO:0000256" key="7">
    <source>
        <dbReference type="ARBA" id="ARBA00023136"/>
    </source>
</evidence>
<evidence type="ECO:0000256" key="5">
    <source>
        <dbReference type="ARBA" id="ARBA00022692"/>
    </source>
</evidence>
<keyword evidence="3" id="KW-0813">Transport</keyword>
<dbReference type="Pfam" id="PF03547">
    <property type="entry name" value="Mem_trans"/>
    <property type="match status" value="2"/>
</dbReference>
<evidence type="ECO:0000256" key="4">
    <source>
        <dbReference type="ARBA" id="ARBA00022475"/>
    </source>
</evidence>
<dbReference type="SUPFAM" id="SSF55136">
    <property type="entry name" value="Probable bacterial effector-binding domain"/>
    <property type="match status" value="1"/>
</dbReference>
<evidence type="ECO:0000313" key="10">
    <source>
        <dbReference type="EMBL" id="PQO32581.1"/>
    </source>
</evidence>
<feature type="transmembrane region" description="Helical" evidence="8">
    <location>
        <begin position="337"/>
        <end position="364"/>
    </location>
</feature>
<sequence length="534" mass="58309">MMMPSFVSSFVVFRIERFQFVKGGLSPIVAGLASDYAGTMSLMQVITILSITAAVFTVMGIGAAARSLHWLTREADAGILKLSIRVLMPCFIFQKVVGNPAFDEASNVILPPIWGYMAVAIGCLIAYCFARGSGAVLGFDTSDKVHSFAICIGIFNYGFIPIPLISEIFGERALGVLFLHNVGVELGIWTIGVSLASGGLTKGWWKNVLNPPSITIVISLVINGLGWAHLVPEFISQITGILASAAIPVMMLLIGATFYDQIFHAKVEGDPSSPWPAYVSSVLLRLLAIPVLFLLAAMWLPISVELKQVAAIQAAMPAAVFPIVLTKHYGGDARTALRVVMATTVVGFVTIPLWISTGISWLGLENTVLEQTPKEATVGPKLEPVEAMRVVGISVRTSNRKEMSPETGQIPLLYQKYESEKIDQLVPNPVDPQKRIAVYADYESDQSGKFTILLGRQVAADAEIPDQLDKVRIHRGNYLHFVGEGEMPAVVPQTWETIWNYFAEDTTHTRTYDADFEIYDEASPNRVDIFIAVE</sequence>
<evidence type="ECO:0000256" key="6">
    <source>
        <dbReference type="ARBA" id="ARBA00022989"/>
    </source>
</evidence>
<name>A0A2S8FKA4_9BACT</name>
<dbReference type="Proteomes" id="UP000238322">
    <property type="component" value="Unassembled WGS sequence"/>
</dbReference>
<keyword evidence="4" id="KW-1003">Cell membrane</keyword>
<dbReference type="EMBL" id="PUHY01000012">
    <property type="protein sequence ID" value="PQO32581.1"/>
    <property type="molecule type" value="Genomic_DNA"/>
</dbReference>